<accession>A0A6A3ATD0</accession>
<evidence type="ECO:0000256" key="8">
    <source>
        <dbReference type="SAM" id="SignalP"/>
    </source>
</evidence>
<keyword evidence="8" id="KW-0732">Signal</keyword>
<evidence type="ECO:0000256" key="2">
    <source>
        <dbReference type="ARBA" id="ARBA00007651"/>
    </source>
</evidence>
<evidence type="ECO:0000256" key="3">
    <source>
        <dbReference type="ARBA" id="ARBA00022475"/>
    </source>
</evidence>
<comment type="subunit">
    <text evidence="7">Homodimer and heterodimers.</text>
</comment>
<sequence>MAKIKTIITILLRLLAFGATASAIVVMVTSHDSAEVLNLKFSAKYSNTPAFKFYVIAEAIASGYVLIALFLSSKSLVGGLIVTLDVVIAMLLSTNIEHLSCFDSSRDGQERE</sequence>
<comment type="subcellular location">
    <subcellularLocation>
        <location evidence="1 7">Cell membrane</location>
        <topology evidence="1 7">Multi-pass membrane protein</topology>
    </subcellularLocation>
</comment>
<evidence type="ECO:0000313" key="10">
    <source>
        <dbReference type="EMBL" id="KAE8707536.1"/>
    </source>
</evidence>
<comment type="caution">
    <text evidence="7">Lacks conserved residue(s) required for the propagation of feature annotation.</text>
</comment>
<evidence type="ECO:0000256" key="4">
    <source>
        <dbReference type="ARBA" id="ARBA00022692"/>
    </source>
</evidence>
<feature type="signal peptide" evidence="8">
    <location>
        <begin position="1"/>
        <end position="23"/>
    </location>
</feature>
<evidence type="ECO:0000256" key="7">
    <source>
        <dbReference type="RuleBase" id="RU361233"/>
    </source>
</evidence>
<keyword evidence="4 7" id="KW-0812">Transmembrane</keyword>
<evidence type="ECO:0000313" key="11">
    <source>
        <dbReference type="Proteomes" id="UP000436088"/>
    </source>
</evidence>
<evidence type="ECO:0000259" key="9">
    <source>
        <dbReference type="Pfam" id="PF04535"/>
    </source>
</evidence>
<keyword evidence="11" id="KW-1185">Reference proteome</keyword>
<dbReference type="Proteomes" id="UP000436088">
    <property type="component" value="Unassembled WGS sequence"/>
</dbReference>
<protein>
    <recommendedName>
        <fullName evidence="7">CASP-like protein</fullName>
    </recommendedName>
</protein>
<dbReference type="Pfam" id="PF04535">
    <property type="entry name" value="CASP_dom"/>
    <property type="match status" value="1"/>
</dbReference>
<keyword evidence="6 7" id="KW-0472">Membrane</keyword>
<reference evidence="10" key="1">
    <citation type="submission" date="2019-09" db="EMBL/GenBank/DDBJ databases">
        <title>Draft genome information of white flower Hibiscus syriacus.</title>
        <authorList>
            <person name="Kim Y.-M."/>
        </authorList>
    </citation>
    <scope>NUCLEOTIDE SEQUENCE [LARGE SCALE GENOMIC DNA]</scope>
    <source>
        <strain evidence="10">YM2019G1</strain>
    </source>
</reference>
<comment type="similarity">
    <text evidence="2 7">Belongs to the Casparian strip membrane proteins (CASP) family.</text>
</comment>
<evidence type="ECO:0000256" key="6">
    <source>
        <dbReference type="ARBA" id="ARBA00023136"/>
    </source>
</evidence>
<dbReference type="EMBL" id="VEPZ02000963">
    <property type="protein sequence ID" value="KAE8707536.1"/>
    <property type="molecule type" value="Genomic_DNA"/>
</dbReference>
<comment type="caution">
    <text evidence="10">The sequence shown here is derived from an EMBL/GenBank/DDBJ whole genome shotgun (WGS) entry which is preliminary data.</text>
</comment>
<dbReference type="NCBIfam" id="TIGR01569">
    <property type="entry name" value="A_tha_TIGR01569"/>
    <property type="match status" value="1"/>
</dbReference>
<dbReference type="GO" id="GO:0005886">
    <property type="term" value="C:plasma membrane"/>
    <property type="evidence" value="ECO:0007669"/>
    <property type="project" value="UniProtKB-SubCell"/>
</dbReference>
<evidence type="ECO:0000256" key="5">
    <source>
        <dbReference type="ARBA" id="ARBA00022989"/>
    </source>
</evidence>
<dbReference type="InterPro" id="IPR006459">
    <property type="entry name" value="CASP/CASPL"/>
</dbReference>
<evidence type="ECO:0000256" key="1">
    <source>
        <dbReference type="ARBA" id="ARBA00004651"/>
    </source>
</evidence>
<dbReference type="InterPro" id="IPR006702">
    <property type="entry name" value="CASP_dom"/>
</dbReference>
<keyword evidence="3 7" id="KW-1003">Cell membrane</keyword>
<feature type="chain" id="PRO_5025623640" description="CASP-like protein" evidence="8">
    <location>
        <begin position="24"/>
        <end position="112"/>
    </location>
</feature>
<feature type="domain" description="Casparian strip membrane protein" evidence="9">
    <location>
        <begin position="6"/>
        <end position="93"/>
    </location>
</feature>
<organism evidence="10 11">
    <name type="scientific">Hibiscus syriacus</name>
    <name type="common">Rose of Sharon</name>
    <dbReference type="NCBI Taxonomy" id="106335"/>
    <lineage>
        <taxon>Eukaryota</taxon>
        <taxon>Viridiplantae</taxon>
        <taxon>Streptophyta</taxon>
        <taxon>Embryophyta</taxon>
        <taxon>Tracheophyta</taxon>
        <taxon>Spermatophyta</taxon>
        <taxon>Magnoliopsida</taxon>
        <taxon>eudicotyledons</taxon>
        <taxon>Gunneridae</taxon>
        <taxon>Pentapetalae</taxon>
        <taxon>rosids</taxon>
        <taxon>malvids</taxon>
        <taxon>Malvales</taxon>
        <taxon>Malvaceae</taxon>
        <taxon>Malvoideae</taxon>
        <taxon>Hibiscus</taxon>
    </lineage>
</organism>
<feature type="transmembrane region" description="Helical" evidence="7">
    <location>
        <begin position="51"/>
        <end position="71"/>
    </location>
</feature>
<proteinExistence type="inferred from homology"/>
<feature type="transmembrane region" description="Helical" evidence="7">
    <location>
        <begin position="76"/>
        <end position="96"/>
    </location>
</feature>
<keyword evidence="5 7" id="KW-1133">Transmembrane helix</keyword>
<name>A0A6A3ATD0_HIBSY</name>
<gene>
    <name evidence="10" type="ORF">F3Y22_tig00110383pilonHSYRG00155</name>
</gene>
<dbReference type="AlphaFoldDB" id="A0A6A3ATD0"/>